<evidence type="ECO:0000259" key="2">
    <source>
        <dbReference type="PROSITE" id="PS50011"/>
    </source>
</evidence>
<evidence type="ECO:0000256" key="1">
    <source>
        <dbReference type="SAM" id="MobiDB-lite"/>
    </source>
</evidence>
<dbReference type="Pfam" id="PF00069">
    <property type="entry name" value="Pkinase"/>
    <property type="match status" value="1"/>
</dbReference>
<gene>
    <name evidence="3" type="ORF">C8D86_102120</name>
</gene>
<evidence type="ECO:0000313" key="4">
    <source>
        <dbReference type="Proteomes" id="UP000254720"/>
    </source>
</evidence>
<dbReference type="SUPFAM" id="SSF56112">
    <property type="entry name" value="Protein kinase-like (PK-like)"/>
    <property type="match status" value="1"/>
</dbReference>
<dbReference type="GO" id="GO:0005524">
    <property type="term" value="F:ATP binding"/>
    <property type="evidence" value="ECO:0007669"/>
    <property type="project" value="InterPro"/>
</dbReference>
<dbReference type="EMBL" id="QQAX01000002">
    <property type="protein sequence ID" value="RDI48691.1"/>
    <property type="molecule type" value="Genomic_DNA"/>
</dbReference>
<dbReference type="PROSITE" id="PS00108">
    <property type="entry name" value="PROTEIN_KINASE_ST"/>
    <property type="match status" value="1"/>
</dbReference>
<protein>
    <submittedName>
        <fullName evidence="3">Protein kinase-like protein</fullName>
    </submittedName>
</protein>
<proteinExistence type="predicted"/>
<feature type="region of interest" description="Disordered" evidence="1">
    <location>
        <begin position="1"/>
        <end position="22"/>
    </location>
</feature>
<dbReference type="InterPro" id="IPR011009">
    <property type="entry name" value="Kinase-like_dom_sf"/>
</dbReference>
<keyword evidence="3" id="KW-0808">Transferase</keyword>
<dbReference type="CDD" id="cd00180">
    <property type="entry name" value="PKc"/>
    <property type="match status" value="1"/>
</dbReference>
<evidence type="ECO:0000313" key="3">
    <source>
        <dbReference type="EMBL" id="RDI48691.1"/>
    </source>
</evidence>
<accession>A0A370GYK7</accession>
<dbReference type="AlphaFoldDB" id="A0A370GYK7"/>
<dbReference type="Gene3D" id="1.10.510.10">
    <property type="entry name" value="Transferase(Phosphotransferase) domain 1"/>
    <property type="match status" value="1"/>
</dbReference>
<name>A0A370GYK7_9COXI</name>
<feature type="domain" description="Protein kinase" evidence="2">
    <location>
        <begin position="87"/>
        <end position="392"/>
    </location>
</feature>
<comment type="caution">
    <text evidence="3">The sequence shown here is derived from an EMBL/GenBank/DDBJ whole genome shotgun (WGS) entry which is preliminary data.</text>
</comment>
<dbReference type="GO" id="GO:0004672">
    <property type="term" value="F:protein kinase activity"/>
    <property type="evidence" value="ECO:0007669"/>
    <property type="project" value="InterPro"/>
</dbReference>
<organism evidence="3 4">
    <name type="scientific">Aquicella lusitana</name>
    <dbReference type="NCBI Taxonomy" id="254246"/>
    <lineage>
        <taxon>Bacteria</taxon>
        <taxon>Pseudomonadati</taxon>
        <taxon>Pseudomonadota</taxon>
        <taxon>Gammaproteobacteria</taxon>
        <taxon>Legionellales</taxon>
        <taxon>Coxiellaceae</taxon>
        <taxon>Aquicella</taxon>
    </lineage>
</organism>
<dbReference type="SMART" id="SM00220">
    <property type="entry name" value="S_TKc"/>
    <property type="match status" value="1"/>
</dbReference>
<dbReference type="PANTHER" id="PTHR44167:SF24">
    <property type="entry name" value="SERINE_THREONINE-PROTEIN KINASE CHK2"/>
    <property type="match status" value="1"/>
</dbReference>
<dbReference type="InterPro" id="IPR000719">
    <property type="entry name" value="Prot_kinase_dom"/>
</dbReference>
<dbReference type="RefSeq" id="WP_114833495.1">
    <property type="nucleotide sequence ID" value="NZ_LR699114.1"/>
</dbReference>
<dbReference type="PANTHER" id="PTHR44167">
    <property type="entry name" value="OVARIAN-SPECIFIC SERINE/THREONINE-PROTEIN KINASE LOK-RELATED"/>
    <property type="match status" value="1"/>
</dbReference>
<dbReference type="OrthoDB" id="9801841at2"/>
<dbReference type="PROSITE" id="PS50011">
    <property type="entry name" value="PROTEIN_KINASE_DOM"/>
    <property type="match status" value="1"/>
</dbReference>
<keyword evidence="3" id="KW-0418">Kinase</keyword>
<keyword evidence="4" id="KW-1185">Reference proteome</keyword>
<feature type="compositionally biased region" description="Basic and acidic residues" evidence="1">
    <location>
        <begin position="1"/>
        <end position="19"/>
    </location>
</feature>
<dbReference type="Proteomes" id="UP000254720">
    <property type="component" value="Unassembled WGS sequence"/>
</dbReference>
<sequence length="399" mass="44903">MLRNGDQKTVKRKNEDEKSSQTVNIVKKQKSAANHSFFTPTTSALNTTGELQKTENVDAKSNLETVETSYNPRLIGEALVESTKQMVDLMMMLNANAFSYIPKATLQASFDIIKAGEAYYAVEHGAIHSKTVGENKSSLLNTYLIQNIDTGQYFILKAYTINDDDQLLVKIQDEIKLLIKAKQFVAQVDDRSFNKTFYIIKTYAPGLSLKDAMDQGVAKLNFNEKVEVAKKVIETLMTLHRDSKIIHCDLKLENIVLNLETMEVQIIDFDVSLHMDENEQASTKEIRGTFKHLAPEIIAQSKDGTYVYNKKTDTFALGVVLAEWLELEDYLSDDFEQNELLLTQTASNLFTSKLLPPQQETALKAVRGLMDPNDSTRLDLASAFELLSDKKLKTVATFS</sequence>
<dbReference type="InterPro" id="IPR008271">
    <property type="entry name" value="Ser/Thr_kinase_AS"/>
</dbReference>
<reference evidence="3 4" key="1">
    <citation type="submission" date="2018-07" db="EMBL/GenBank/DDBJ databases">
        <title>Genomic Encyclopedia of Type Strains, Phase IV (KMG-IV): sequencing the most valuable type-strain genomes for metagenomic binning, comparative biology and taxonomic classification.</title>
        <authorList>
            <person name="Goeker M."/>
        </authorList>
    </citation>
    <scope>NUCLEOTIDE SEQUENCE [LARGE SCALE GENOMIC DNA]</scope>
    <source>
        <strain evidence="3 4">DSM 16500</strain>
    </source>
</reference>